<gene>
    <name evidence="9" type="ORF">BIV24_10590</name>
</gene>
<evidence type="ECO:0000313" key="9">
    <source>
        <dbReference type="EMBL" id="OIJ94594.1"/>
    </source>
</evidence>
<comment type="caution">
    <text evidence="9">The sequence shown here is derived from an EMBL/GenBank/DDBJ whole genome shotgun (WGS) entry which is preliminary data.</text>
</comment>
<dbReference type="SMART" id="SM00382">
    <property type="entry name" value="AAA"/>
    <property type="match status" value="1"/>
</dbReference>
<dbReference type="InterPro" id="IPR003593">
    <property type="entry name" value="AAA+_ATPase"/>
</dbReference>
<name>A0A1S2PNU1_9ACTN</name>
<dbReference type="PANTHER" id="PTHR43297">
    <property type="entry name" value="OLIGOPEPTIDE TRANSPORT ATP-BINDING PROTEIN APPD"/>
    <property type="match status" value="1"/>
</dbReference>
<keyword evidence="7" id="KW-0472">Membrane</keyword>
<dbReference type="STRING" id="1428652.BIV24_10590"/>
<dbReference type="GO" id="GO:0015833">
    <property type="term" value="P:peptide transport"/>
    <property type="evidence" value="ECO:0007669"/>
    <property type="project" value="InterPro"/>
</dbReference>
<evidence type="ECO:0000313" key="10">
    <source>
        <dbReference type="Proteomes" id="UP000179935"/>
    </source>
</evidence>
<dbReference type="Pfam" id="PF00005">
    <property type="entry name" value="ABC_tran"/>
    <property type="match status" value="1"/>
</dbReference>
<comment type="similarity">
    <text evidence="2">Belongs to the ABC transporter superfamily.</text>
</comment>
<dbReference type="RefSeq" id="WP_071365978.1">
    <property type="nucleotide sequence ID" value="NZ_MLYP01000027.1"/>
</dbReference>
<dbReference type="Pfam" id="PF08352">
    <property type="entry name" value="oligo_HPY"/>
    <property type="match status" value="1"/>
</dbReference>
<proteinExistence type="inferred from homology"/>
<dbReference type="PROSITE" id="PS50893">
    <property type="entry name" value="ABC_TRANSPORTER_2"/>
    <property type="match status" value="1"/>
</dbReference>
<dbReference type="PROSITE" id="PS00211">
    <property type="entry name" value="ABC_TRANSPORTER_1"/>
    <property type="match status" value="1"/>
</dbReference>
<dbReference type="InterPro" id="IPR027417">
    <property type="entry name" value="P-loop_NTPase"/>
</dbReference>
<dbReference type="InterPro" id="IPR003439">
    <property type="entry name" value="ABC_transporter-like_ATP-bd"/>
</dbReference>
<accession>A0A1S2PNU1</accession>
<keyword evidence="4" id="KW-1003">Cell membrane</keyword>
<evidence type="ECO:0000256" key="6">
    <source>
        <dbReference type="ARBA" id="ARBA00022840"/>
    </source>
</evidence>
<keyword evidence="6 9" id="KW-0067">ATP-binding</keyword>
<dbReference type="NCBIfam" id="TIGR01727">
    <property type="entry name" value="oligo_HPY"/>
    <property type="match status" value="1"/>
</dbReference>
<keyword evidence="10" id="KW-1185">Reference proteome</keyword>
<dbReference type="GO" id="GO:0005524">
    <property type="term" value="F:ATP binding"/>
    <property type="evidence" value="ECO:0007669"/>
    <property type="project" value="UniProtKB-KW"/>
</dbReference>
<dbReference type="SUPFAM" id="SSF52540">
    <property type="entry name" value="P-loop containing nucleoside triphosphate hydrolases"/>
    <property type="match status" value="1"/>
</dbReference>
<evidence type="ECO:0000256" key="5">
    <source>
        <dbReference type="ARBA" id="ARBA00022741"/>
    </source>
</evidence>
<dbReference type="Proteomes" id="UP000179935">
    <property type="component" value="Unassembled WGS sequence"/>
</dbReference>
<dbReference type="GO" id="GO:0005886">
    <property type="term" value="C:plasma membrane"/>
    <property type="evidence" value="ECO:0007669"/>
    <property type="project" value="UniProtKB-SubCell"/>
</dbReference>
<sequence>MTTDTVKNEPLATEDAETASALLDVRDLHVSYRQGGRTVPAVRGVSFSLAPGDTLGIAGESGCGKSTMALGLLRLHGAKAQVSGEVLFRGEDLLTTTWSRLRAVRWAGASVVFQGAMSALNPVRTVLEQIVEPIVLHDKVSAKEAERRAAELLDSVGIPSRRMRSYPHEFSGGQRQRVMIAMALACRPDLIIADEPTTALDVMVQAQILELLAELVRESRIAVIMITHDLSLLAHTCDRLAVMYAGRIVELGPSRQVLDSPKHPYTRALSRAFPTIGDPASRLAPAGLAGDPPRPSEVGDGCAFAARCSEVTEACRTGEMLLWPAGPGRSAACLRVRPDHGGTS</sequence>
<feature type="domain" description="ABC transporter" evidence="8">
    <location>
        <begin position="25"/>
        <end position="270"/>
    </location>
</feature>
<dbReference type="GO" id="GO:0016887">
    <property type="term" value="F:ATP hydrolysis activity"/>
    <property type="evidence" value="ECO:0007669"/>
    <property type="project" value="InterPro"/>
</dbReference>
<reference evidence="9 10" key="1">
    <citation type="submission" date="2016-10" db="EMBL/GenBank/DDBJ databases">
        <title>Genome sequence of Streptomyces sp. MUSC 93.</title>
        <authorList>
            <person name="Lee L.-H."/>
            <person name="Ser H.-L."/>
            <person name="Law J.W.-F."/>
        </authorList>
    </citation>
    <scope>NUCLEOTIDE SEQUENCE [LARGE SCALE GENOMIC DNA]</scope>
    <source>
        <strain evidence="9 10">MUSC 93</strain>
    </source>
</reference>
<evidence type="ECO:0000256" key="1">
    <source>
        <dbReference type="ARBA" id="ARBA00004202"/>
    </source>
</evidence>
<dbReference type="EMBL" id="MLYP01000027">
    <property type="protein sequence ID" value="OIJ94594.1"/>
    <property type="molecule type" value="Genomic_DNA"/>
</dbReference>
<comment type="subcellular location">
    <subcellularLocation>
        <location evidence="1">Cell membrane</location>
        <topology evidence="1">Peripheral membrane protein</topology>
    </subcellularLocation>
</comment>
<organism evidence="9 10">
    <name type="scientific">Streptomyces colonosanans</name>
    <dbReference type="NCBI Taxonomy" id="1428652"/>
    <lineage>
        <taxon>Bacteria</taxon>
        <taxon>Bacillati</taxon>
        <taxon>Actinomycetota</taxon>
        <taxon>Actinomycetes</taxon>
        <taxon>Kitasatosporales</taxon>
        <taxon>Streptomycetaceae</taxon>
        <taxon>Streptomyces</taxon>
    </lineage>
</organism>
<dbReference type="OrthoDB" id="3508321at2"/>
<evidence type="ECO:0000256" key="3">
    <source>
        <dbReference type="ARBA" id="ARBA00022448"/>
    </source>
</evidence>
<dbReference type="AlphaFoldDB" id="A0A1S2PNU1"/>
<dbReference type="InterPro" id="IPR017871">
    <property type="entry name" value="ABC_transporter-like_CS"/>
</dbReference>
<dbReference type="Gene3D" id="3.40.50.300">
    <property type="entry name" value="P-loop containing nucleotide triphosphate hydrolases"/>
    <property type="match status" value="1"/>
</dbReference>
<evidence type="ECO:0000256" key="2">
    <source>
        <dbReference type="ARBA" id="ARBA00005417"/>
    </source>
</evidence>
<dbReference type="FunFam" id="3.40.50.300:FF:000016">
    <property type="entry name" value="Oligopeptide ABC transporter ATP-binding component"/>
    <property type="match status" value="1"/>
</dbReference>
<evidence type="ECO:0000259" key="8">
    <source>
        <dbReference type="PROSITE" id="PS50893"/>
    </source>
</evidence>
<evidence type="ECO:0000256" key="4">
    <source>
        <dbReference type="ARBA" id="ARBA00022475"/>
    </source>
</evidence>
<evidence type="ECO:0000256" key="7">
    <source>
        <dbReference type="ARBA" id="ARBA00023136"/>
    </source>
</evidence>
<protein>
    <submittedName>
        <fullName evidence="9">Dipeptide/oligopeptide/nickel ABC transporter ATP-binding protein</fullName>
    </submittedName>
</protein>
<dbReference type="CDD" id="cd03257">
    <property type="entry name" value="ABC_NikE_OppD_transporters"/>
    <property type="match status" value="1"/>
</dbReference>
<dbReference type="InterPro" id="IPR013563">
    <property type="entry name" value="Oligopep_ABC_C"/>
</dbReference>
<dbReference type="InterPro" id="IPR050388">
    <property type="entry name" value="ABC_Ni/Peptide_Import"/>
</dbReference>
<keyword evidence="5" id="KW-0547">Nucleotide-binding</keyword>
<dbReference type="PANTHER" id="PTHR43297:SF2">
    <property type="entry name" value="DIPEPTIDE TRANSPORT ATP-BINDING PROTEIN DPPD"/>
    <property type="match status" value="1"/>
</dbReference>
<keyword evidence="3" id="KW-0813">Transport</keyword>